<dbReference type="InterPro" id="IPR000182">
    <property type="entry name" value="GNAT_dom"/>
</dbReference>
<dbReference type="EMBL" id="LJCO01000048">
    <property type="protein sequence ID" value="KPV43477.1"/>
    <property type="molecule type" value="Genomic_DNA"/>
</dbReference>
<comment type="caution">
    <text evidence="4">The sequence shown here is derived from an EMBL/GenBank/DDBJ whole genome shotgun (WGS) entry which is preliminary data.</text>
</comment>
<dbReference type="Gene3D" id="3.40.630.30">
    <property type="match status" value="1"/>
</dbReference>
<keyword evidence="2" id="KW-0012">Acyltransferase</keyword>
<dbReference type="SUPFAM" id="SSF55729">
    <property type="entry name" value="Acyl-CoA N-acyltransferases (Nat)"/>
    <property type="match status" value="1"/>
</dbReference>
<dbReference type="PROSITE" id="PS51186">
    <property type="entry name" value="GNAT"/>
    <property type="match status" value="1"/>
</dbReference>
<evidence type="ECO:0000259" key="3">
    <source>
        <dbReference type="PROSITE" id="PS51186"/>
    </source>
</evidence>
<evidence type="ECO:0000313" key="4">
    <source>
        <dbReference type="EMBL" id="KPV43477.1"/>
    </source>
</evidence>
<dbReference type="InterPro" id="IPR050832">
    <property type="entry name" value="Bact_Acetyltransf"/>
</dbReference>
<gene>
    <name evidence="4" type="ORF">AN477_11615</name>
</gene>
<dbReference type="Proteomes" id="UP000050482">
    <property type="component" value="Unassembled WGS sequence"/>
</dbReference>
<evidence type="ECO:0000256" key="1">
    <source>
        <dbReference type="ARBA" id="ARBA00022679"/>
    </source>
</evidence>
<dbReference type="InterPro" id="IPR016181">
    <property type="entry name" value="Acyl_CoA_acyltransferase"/>
</dbReference>
<dbReference type="STRING" id="471514.AN477_11615"/>
<evidence type="ECO:0000256" key="2">
    <source>
        <dbReference type="ARBA" id="ARBA00023315"/>
    </source>
</evidence>
<evidence type="ECO:0000313" key="5">
    <source>
        <dbReference type="Proteomes" id="UP000050482"/>
    </source>
</evidence>
<protein>
    <recommendedName>
        <fullName evidence="3">N-acetyltransferase domain-containing protein</fullName>
    </recommendedName>
</protein>
<organism evidence="4 5">
    <name type="scientific">Alicyclobacillus ferrooxydans</name>
    <dbReference type="NCBI Taxonomy" id="471514"/>
    <lineage>
        <taxon>Bacteria</taxon>
        <taxon>Bacillati</taxon>
        <taxon>Bacillota</taxon>
        <taxon>Bacilli</taxon>
        <taxon>Bacillales</taxon>
        <taxon>Alicyclobacillaceae</taxon>
        <taxon>Alicyclobacillus</taxon>
    </lineage>
</organism>
<dbReference type="PATRIC" id="fig|471514.4.peg.697"/>
<accession>A0A0N8PP67</accession>
<dbReference type="PANTHER" id="PTHR43877">
    <property type="entry name" value="AMINOALKYLPHOSPHONATE N-ACETYLTRANSFERASE-RELATED-RELATED"/>
    <property type="match status" value="1"/>
</dbReference>
<dbReference type="CDD" id="cd04301">
    <property type="entry name" value="NAT_SF"/>
    <property type="match status" value="1"/>
</dbReference>
<dbReference type="GO" id="GO:0016747">
    <property type="term" value="F:acyltransferase activity, transferring groups other than amino-acyl groups"/>
    <property type="evidence" value="ECO:0007669"/>
    <property type="project" value="InterPro"/>
</dbReference>
<keyword evidence="5" id="KW-1185">Reference proteome</keyword>
<dbReference type="Pfam" id="PF13508">
    <property type="entry name" value="Acetyltransf_7"/>
    <property type="match status" value="1"/>
</dbReference>
<proteinExistence type="predicted"/>
<sequence>MVDVFVTRVKDLNVDDVYPLVLESEKEGFRFVRRLYDEYMSGANRFGCDGEALFVARQLNQMVGICGLNRDPYRPFGNVGRVRRLYVHTDFRKYGVGRQLVSNVIMEARRFYTTLSLRTDNPMADQFYRAIGFSTDHAPDNATHWLSLNPESD</sequence>
<reference evidence="4 5" key="1">
    <citation type="submission" date="2015-09" db="EMBL/GenBank/DDBJ databases">
        <title>Draft genome sequence of Alicyclobacillus ferrooxydans DSM 22381.</title>
        <authorList>
            <person name="Hemp J."/>
        </authorList>
    </citation>
    <scope>NUCLEOTIDE SEQUENCE [LARGE SCALE GENOMIC DNA]</scope>
    <source>
        <strain evidence="4 5">TC-34</strain>
    </source>
</reference>
<dbReference type="AlphaFoldDB" id="A0A0N8PP67"/>
<name>A0A0N8PP67_9BACL</name>
<keyword evidence="1" id="KW-0808">Transferase</keyword>
<feature type="domain" description="N-acetyltransferase" evidence="3">
    <location>
        <begin position="7"/>
        <end position="151"/>
    </location>
</feature>